<feature type="compositionally biased region" description="Polar residues" evidence="1">
    <location>
        <begin position="1"/>
        <end position="10"/>
    </location>
</feature>
<feature type="region of interest" description="Disordered" evidence="1">
    <location>
        <begin position="1"/>
        <end position="27"/>
    </location>
</feature>
<evidence type="ECO:0000313" key="2">
    <source>
        <dbReference type="EMBL" id="AAM23242.1"/>
    </source>
</evidence>
<dbReference type="AlphaFoldDB" id="Q7G6B7"/>
<protein>
    <submittedName>
        <fullName evidence="3">Gypsy-Ty3 type retrotransposon RetroSor1, polyprotein</fullName>
    </submittedName>
</protein>
<gene>
    <name evidence="3" type="primary">OSJNAb0072F04.2</name>
    <name evidence="2" type="ORF">OSJNBb0072F04.8</name>
</gene>
<name>Q7G6B7_ORYSJ</name>
<proteinExistence type="predicted"/>
<accession>Q7G6B7</accession>
<reference evidence="3" key="2">
    <citation type="submission" date="2002-06" db="EMBL/GenBank/DDBJ databases">
        <title>Rice Genomic Sequence.</title>
        <authorList>
            <person name="Wing R.A."/>
            <person name="Yu Y."/>
            <person name="Yang T.J."/>
            <person name="Nah G."/>
            <person name="Soderlund C."/>
            <person name="Chen M."/>
            <person name="Kim H.-R."/>
            <person name="Rambo T."/>
            <person name="Saski C."/>
            <person name="Henry D."/>
            <person name="Oates R."/>
            <person name="Simmons J."/>
        </authorList>
    </citation>
    <scope>NUCLEOTIDE SEQUENCE</scope>
</reference>
<evidence type="ECO:0000313" key="3">
    <source>
        <dbReference type="EMBL" id="AAM47613.1"/>
    </source>
</evidence>
<dbReference type="EMBL" id="AC122147">
    <property type="protein sequence ID" value="AAM47613.1"/>
    <property type="molecule type" value="Genomic_DNA"/>
</dbReference>
<reference evidence="2" key="1">
    <citation type="submission" date="2002-05" db="EMBL/GenBank/DDBJ databases">
        <title>Rice Genomic Sequence.</title>
        <authorList>
            <person name="Wing R.A."/>
            <person name="Yu Y."/>
            <person name="Soderlund C."/>
            <person name="Chen M."/>
            <person name="Kim H.-R."/>
            <person name="Rambo T."/>
            <person name="Saski C."/>
            <person name="Henry D."/>
            <person name="Oates R."/>
            <person name="Simmons J."/>
        </authorList>
    </citation>
    <scope>NUCLEOTIDE SEQUENCE</scope>
</reference>
<reference evidence="4" key="3">
    <citation type="journal article" date="2005" name="Nature">
        <title>The map-based sequence of the rice genome.</title>
        <authorList>
            <consortium name="International rice genome sequencing project (IRGSP)"/>
            <person name="Matsumoto T."/>
            <person name="Wu J."/>
            <person name="Kanamori H."/>
            <person name="Katayose Y."/>
            <person name="Fujisawa M."/>
            <person name="Namiki N."/>
            <person name="Mizuno H."/>
            <person name="Yamamoto K."/>
            <person name="Antonio B.A."/>
            <person name="Baba T."/>
            <person name="Sakata K."/>
            <person name="Nagamura Y."/>
            <person name="Aoki H."/>
            <person name="Arikawa K."/>
            <person name="Arita K."/>
            <person name="Bito T."/>
            <person name="Chiden Y."/>
            <person name="Fujitsuka N."/>
            <person name="Fukunaka R."/>
            <person name="Hamada M."/>
            <person name="Harada C."/>
            <person name="Hayashi A."/>
            <person name="Hijishita S."/>
            <person name="Honda M."/>
            <person name="Hosokawa S."/>
            <person name="Ichikawa Y."/>
            <person name="Idonuma A."/>
            <person name="Iijima M."/>
            <person name="Ikeda M."/>
            <person name="Ikeno M."/>
            <person name="Ito K."/>
            <person name="Ito S."/>
            <person name="Ito T."/>
            <person name="Ito Y."/>
            <person name="Ito Y."/>
            <person name="Iwabuchi A."/>
            <person name="Kamiya K."/>
            <person name="Karasawa W."/>
            <person name="Kurita K."/>
            <person name="Katagiri S."/>
            <person name="Kikuta A."/>
            <person name="Kobayashi H."/>
            <person name="Kobayashi N."/>
            <person name="Machita K."/>
            <person name="Maehara T."/>
            <person name="Masukawa M."/>
            <person name="Mizubayashi T."/>
            <person name="Mukai Y."/>
            <person name="Nagasaki H."/>
            <person name="Nagata Y."/>
            <person name="Naito S."/>
            <person name="Nakashima M."/>
            <person name="Nakama Y."/>
            <person name="Nakamichi Y."/>
            <person name="Nakamura M."/>
            <person name="Meguro A."/>
            <person name="Negishi M."/>
            <person name="Ohta I."/>
            <person name="Ohta T."/>
            <person name="Okamoto M."/>
            <person name="Ono N."/>
            <person name="Saji S."/>
            <person name="Sakaguchi M."/>
            <person name="Sakai K."/>
            <person name="Shibata M."/>
            <person name="Shimokawa T."/>
            <person name="Song J."/>
            <person name="Takazaki Y."/>
            <person name="Terasawa K."/>
            <person name="Tsugane M."/>
            <person name="Tsuji K."/>
            <person name="Ueda S."/>
            <person name="Waki K."/>
            <person name="Yamagata H."/>
            <person name="Yamamoto M."/>
            <person name="Yamamoto S."/>
            <person name="Yamane H."/>
            <person name="Yoshiki S."/>
            <person name="Yoshihara R."/>
            <person name="Yukawa K."/>
            <person name="Zhong H."/>
            <person name="Yano M."/>
            <person name="Yuan Q."/>
            <person name="Ouyang S."/>
            <person name="Liu J."/>
            <person name="Jones K.M."/>
            <person name="Gansberger K."/>
            <person name="Moffat K."/>
            <person name="Hill J."/>
            <person name="Bera J."/>
            <person name="Fadrosh D."/>
            <person name="Jin S."/>
            <person name="Johri S."/>
            <person name="Kim M."/>
            <person name="Overton L."/>
            <person name="Reardon M."/>
            <person name="Tsitrin T."/>
            <person name="Vuong H."/>
            <person name="Weaver B."/>
            <person name="Ciecko A."/>
            <person name="Tallon L."/>
            <person name="Jackson J."/>
            <person name="Pai G."/>
            <person name="Aken S.V."/>
            <person name="Utterback T."/>
            <person name="Reidmuller S."/>
            <person name="Feldblyum T."/>
            <person name="Hsiao J."/>
            <person name="Zismann V."/>
            <person name="Iobst S."/>
            <person name="de Vazeille A.R."/>
            <person name="Buell C.R."/>
            <person name="Ying K."/>
            <person name="Li Y."/>
            <person name="Lu T."/>
            <person name="Huang Y."/>
            <person name="Zhao Q."/>
            <person name="Feng Q."/>
            <person name="Zhang L."/>
            <person name="Zhu J."/>
            <person name="Weng Q."/>
            <person name="Mu J."/>
            <person name="Lu Y."/>
            <person name="Fan D."/>
            <person name="Liu Y."/>
            <person name="Guan J."/>
            <person name="Zhang Y."/>
            <person name="Yu S."/>
            <person name="Liu X."/>
            <person name="Zhang Y."/>
            <person name="Hong G."/>
            <person name="Han B."/>
            <person name="Choisne N."/>
            <person name="Demange N."/>
            <person name="Orjeda G."/>
            <person name="Samain S."/>
            <person name="Cattolico L."/>
            <person name="Pelletier E."/>
            <person name="Couloux A."/>
            <person name="Segurens B."/>
            <person name="Wincker P."/>
            <person name="D'Hont A."/>
            <person name="Scarpelli C."/>
            <person name="Weissenbach J."/>
            <person name="Salanoubat M."/>
            <person name="Quetier F."/>
            <person name="Yu Y."/>
            <person name="Kim H.R."/>
            <person name="Rambo T."/>
            <person name="Currie J."/>
            <person name="Collura K."/>
            <person name="Luo M."/>
            <person name="Yang T."/>
            <person name="Ammiraju J.S.S."/>
            <person name="Engler F."/>
            <person name="Soderlund C."/>
            <person name="Wing R.A."/>
            <person name="Palmer L.E."/>
            <person name="de la Bastide M."/>
            <person name="Spiegel L."/>
            <person name="Nascimento L."/>
            <person name="Zutavern T."/>
            <person name="O'Shaughnessy A."/>
            <person name="Dike S."/>
            <person name="Dedhia N."/>
            <person name="Preston R."/>
            <person name="Balija V."/>
            <person name="McCombie W.R."/>
            <person name="Chow T."/>
            <person name="Chen H."/>
            <person name="Chung M."/>
            <person name="Chen C."/>
            <person name="Shaw J."/>
            <person name="Wu H."/>
            <person name="Hsiao K."/>
            <person name="Chao Y."/>
            <person name="Chu M."/>
            <person name="Cheng C."/>
            <person name="Hour A."/>
            <person name="Lee P."/>
            <person name="Lin S."/>
            <person name="Lin Y."/>
            <person name="Liou J."/>
            <person name="Liu S."/>
            <person name="Hsing Y."/>
            <person name="Raghuvanshi S."/>
            <person name="Mohanty A."/>
            <person name="Bharti A.K."/>
            <person name="Gaur A."/>
            <person name="Gupta V."/>
            <person name="Kumar D."/>
            <person name="Ravi V."/>
            <person name="Vij S."/>
            <person name="Kapur A."/>
            <person name="Khurana P."/>
            <person name="Khurana P."/>
            <person name="Khurana J.P."/>
            <person name="Tyagi A.K."/>
            <person name="Gaikwad K."/>
            <person name="Singh A."/>
            <person name="Dalal V."/>
            <person name="Srivastava S."/>
            <person name="Dixit A."/>
            <person name="Pal A.K."/>
            <person name="Ghazi I.A."/>
            <person name="Yadav M."/>
            <person name="Pandit A."/>
            <person name="Bhargava A."/>
            <person name="Sureshbabu K."/>
            <person name="Batra K."/>
            <person name="Sharma T.R."/>
            <person name="Mohapatra T."/>
            <person name="Singh N.K."/>
            <person name="Messing J."/>
            <person name="Nelson A.B."/>
            <person name="Fuks G."/>
            <person name="Kavchok S."/>
            <person name="Keizer G."/>
            <person name="Linton E."/>
            <person name="Llaca V."/>
            <person name="Song R."/>
            <person name="Tanyolac B."/>
            <person name="Young S."/>
            <person name="Ho-Il K."/>
            <person name="Hahn J.H."/>
            <person name="Sangsakoo G."/>
            <person name="Vanavichit A."/>
            <person name="de Mattos Luiz.A.T."/>
            <person name="Zimmer P.D."/>
            <person name="Malone G."/>
            <person name="Dellagostin O."/>
            <person name="de Oliveira A.C."/>
            <person name="Bevan M."/>
            <person name="Bancroft I."/>
            <person name="Minx P."/>
            <person name="Cordum H."/>
            <person name="Wilson R."/>
            <person name="Cheng Z."/>
            <person name="Jin W."/>
            <person name="Jiang J."/>
            <person name="Leong S.A."/>
            <person name="Iwama H."/>
            <person name="Gojobori T."/>
            <person name="Itoh T."/>
            <person name="Niimura Y."/>
            <person name="Fujii Y."/>
            <person name="Habara T."/>
            <person name="Sakai H."/>
            <person name="Sato Y."/>
            <person name="Wilson G."/>
            <person name="Kumar K."/>
            <person name="McCouch S."/>
            <person name="Juretic N."/>
            <person name="Hoen D."/>
            <person name="Wright S."/>
            <person name="Bruskiewich R."/>
            <person name="Bureau T."/>
            <person name="Miyao A."/>
            <person name="Hirochika H."/>
            <person name="Nishikawa T."/>
            <person name="Kadowaki K."/>
            <person name="Sugiura M."/>
            <person name="Burr B."/>
            <person name="Sasaki T."/>
        </authorList>
    </citation>
    <scope>NUCLEOTIDE SEQUENCE [LARGE SCALE GENOMIC DNA]</scope>
    <source>
        <strain evidence="4">cv. Nipponbare</strain>
    </source>
</reference>
<evidence type="ECO:0000313" key="4">
    <source>
        <dbReference type="Proteomes" id="UP000000763"/>
    </source>
</evidence>
<feature type="region of interest" description="Disordered" evidence="1">
    <location>
        <begin position="59"/>
        <end position="92"/>
    </location>
</feature>
<reference evidence="4" key="4">
    <citation type="journal article" date="2008" name="Nucleic Acids Res.">
        <title>The rice annotation project database (RAP-DB): 2008 update.</title>
        <authorList>
            <consortium name="The rice annotation project (RAP)"/>
        </authorList>
    </citation>
    <scope>GENOME REANNOTATION</scope>
    <source>
        <strain evidence="4">cv. Nipponbare</strain>
    </source>
</reference>
<sequence length="176" mass="18966">MTQLRSTNPRISPAALGRTHKGGPHGSPVEEFILRHLARQVGGAFVIFEVLSSAGVTSVAAPKRGKAQPPQECRATPGRRLGPPTSSSKKASGQAFVASLRNVRWPPKFRPSLTEKYDGGVNPSESLQIYTMIIEAAGGDDQVMTSFFPMALRGQARGWLMNLLPASVYSWEDSCS</sequence>
<dbReference type="Proteomes" id="UP000000763">
    <property type="component" value="Chromosome 10"/>
</dbReference>
<evidence type="ECO:0000256" key="1">
    <source>
        <dbReference type="SAM" id="MobiDB-lite"/>
    </source>
</evidence>
<dbReference type="EMBL" id="AC092553">
    <property type="protein sequence ID" value="AAM23242.1"/>
    <property type="molecule type" value="Genomic_DNA"/>
</dbReference>
<organism evidence="3 4">
    <name type="scientific">Oryza sativa subsp. japonica</name>
    <name type="common">Rice</name>
    <dbReference type="NCBI Taxonomy" id="39947"/>
    <lineage>
        <taxon>Eukaryota</taxon>
        <taxon>Viridiplantae</taxon>
        <taxon>Streptophyta</taxon>
        <taxon>Embryophyta</taxon>
        <taxon>Tracheophyta</taxon>
        <taxon>Spermatophyta</taxon>
        <taxon>Magnoliopsida</taxon>
        <taxon>Liliopsida</taxon>
        <taxon>Poales</taxon>
        <taxon>Poaceae</taxon>
        <taxon>BOP clade</taxon>
        <taxon>Oryzoideae</taxon>
        <taxon>Oryzeae</taxon>
        <taxon>Oryzinae</taxon>
        <taxon>Oryza</taxon>
        <taxon>Oryza sativa</taxon>
    </lineage>
</organism>